<sequence length="245" mass="28853">MKHIFTTEQQALATRILEHNHFSPLSELYSSEIQDLAVIWSFYSGKIEGNTYTFVETETLLKDGITSPRRYEEAKMLKNLYNTFISEVEYIKKGNTEEINKRLLFELHSRLIADLIDNRERGIIRKRAVRITGTDYTPPTEEHLIEKALDQIMEEQAEIENPLEKAVFLHCNIARLQPFIDGNKRTSRLVESIVLMNDDIVPIHTTRLEDINTYRKALLSFYETSDYSEYADYFLQKKWEYLQKS</sequence>
<dbReference type="GO" id="GO:0005524">
    <property type="term" value="F:ATP binding"/>
    <property type="evidence" value="ECO:0007669"/>
    <property type="project" value="UniProtKB-KW"/>
</dbReference>
<evidence type="ECO:0000256" key="2">
    <source>
        <dbReference type="PIRSR" id="PIRSR640198-3"/>
    </source>
</evidence>
<dbReference type="Gene3D" id="1.10.3290.10">
    <property type="entry name" value="Fido-like domain"/>
    <property type="match status" value="1"/>
</dbReference>
<organism evidence="4 5">
    <name type="scientific">Capnocytophaga ochracea</name>
    <dbReference type="NCBI Taxonomy" id="1018"/>
    <lineage>
        <taxon>Bacteria</taxon>
        <taxon>Pseudomonadati</taxon>
        <taxon>Bacteroidota</taxon>
        <taxon>Flavobacteriia</taxon>
        <taxon>Flavobacteriales</taxon>
        <taxon>Flavobacteriaceae</taxon>
        <taxon>Capnocytophaga</taxon>
    </lineage>
</organism>
<dbReference type="InterPro" id="IPR003812">
    <property type="entry name" value="Fido"/>
</dbReference>
<feature type="domain" description="Fido" evidence="3">
    <location>
        <begin position="99"/>
        <end position="236"/>
    </location>
</feature>
<protein>
    <submittedName>
        <fullName evidence="4">Protein involved in cell division</fullName>
    </submittedName>
</protein>
<dbReference type="SUPFAM" id="SSF140931">
    <property type="entry name" value="Fic-like"/>
    <property type="match status" value="1"/>
</dbReference>
<feature type="binding site" evidence="1">
    <location>
        <begin position="181"/>
        <end position="188"/>
    </location>
    <ligand>
        <name>ATP</name>
        <dbReference type="ChEBI" id="CHEBI:30616"/>
    </ligand>
</feature>
<reference evidence="4 5" key="1">
    <citation type="submission" date="2018-06" db="EMBL/GenBank/DDBJ databases">
        <authorList>
            <consortium name="Pathogen Informatics"/>
            <person name="Doyle S."/>
        </authorList>
    </citation>
    <scope>NUCLEOTIDE SEQUENCE [LARGE SCALE GENOMIC DNA]</scope>
    <source>
        <strain evidence="4 5">NCTC11546</strain>
    </source>
</reference>
<dbReference type="PANTHER" id="PTHR13504:SF38">
    <property type="entry name" value="FIDO DOMAIN-CONTAINING PROTEIN"/>
    <property type="match status" value="1"/>
</dbReference>
<keyword evidence="4" id="KW-0131">Cell cycle</keyword>
<dbReference type="AlphaFoldDB" id="A0A2X2RCL0"/>
<dbReference type="InterPro" id="IPR040198">
    <property type="entry name" value="Fido_containing"/>
</dbReference>
<keyword evidence="1" id="KW-0067">ATP-binding</keyword>
<dbReference type="EMBL" id="UARG01000017">
    <property type="protein sequence ID" value="SQA78162.1"/>
    <property type="molecule type" value="Genomic_DNA"/>
</dbReference>
<evidence type="ECO:0000256" key="1">
    <source>
        <dbReference type="PIRSR" id="PIRSR640198-2"/>
    </source>
</evidence>
<keyword evidence="1" id="KW-0547">Nucleotide-binding</keyword>
<accession>A0A2X2RCL0</accession>
<evidence type="ECO:0000313" key="4">
    <source>
        <dbReference type="EMBL" id="SQA78162.1"/>
    </source>
</evidence>
<dbReference type="InterPro" id="IPR036597">
    <property type="entry name" value="Fido-like_dom_sf"/>
</dbReference>
<evidence type="ECO:0000259" key="3">
    <source>
        <dbReference type="PROSITE" id="PS51459"/>
    </source>
</evidence>
<keyword evidence="4" id="KW-0132">Cell division</keyword>
<gene>
    <name evidence="4" type="ORF">NCTC11546_01390</name>
</gene>
<evidence type="ECO:0000313" key="5">
    <source>
        <dbReference type="Proteomes" id="UP000249891"/>
    </source>
</evidence>
<proteinExistence type="predicted"/>
<dbReference type="Proteomes" id="UP000249891">
    <property type="component" value="Unassembled WGS sequence"/>
</dbReference>
<dbReference type="PROSITE" id="PS51459">
    <property type="entry name" value="FIDO"/>
    <property type="match status" value="1"/>
</dbReference>
<dbReference type="RefSeq" id="WP_128091415.1">
    <property type="nucleotide sequence ID" value="NZ_UARG01000017.1"/>
</dbReference>
<dbReference type="PANTHER" id="PTHR13504">
    <property type="entry name" value="FIDO DOMAIN-CONTAINING PROTEIN DDB_G0283145"/>
    <property type="match status" value="1"/>
</dbReference>
<dbReference type="Pfam" id="PF02661">
    <property type="entry name" value="Fic"/>
    <property type="match status" value="1"/>
</dbReference>
<name>A0A2X2RCL0_CAPOC</name>
<feature type="site" description="Important for autoinhibition of adenylyltransferase activity" evidence="2">
    <location>
        <position position="48"/>
    </location>
</feature>
<dbReference type="GO" id="GO:0051301">
    <property type="term" value="P:cell division"/>
    <property type="evidence" value="ECO:0007669"/>
    <property type="project" value="UniProtKB-KW"/>
</dbReference>